<dbReference type="STRING" id="1121395.SAMN02745215_01798"/>
<reference evidence="3" key="1">
    <citation type="submission" date="2016-12" db="EMBL/GenBank/DDBJ databases">
        <authorList>
            <person name="Varghese N."/>
            <person name="Submissions S."/>
        </authorList>
    </citation>
    <scope>NUCLEOTIDE SEQUENCE [LARGE SCALE GENOMIC DNA]</scope>
    <source>
        <strain evidence="3">DSM 11544</strain>
    </source>
</reference>
<evidence type="ECO:0000313" key="3">
    <source>
        <dbReference type="Proteomes" id="UP000184010"/>
    </source>
</evidence>
<feature type="transmembrane region" description="Helical" evidence="1">
    <location>
        <begin position="35"/>
        <end position="51"/>
    </location>
</feature>
<proteinExistence type="predicted"/>
<accession>A0A1M7TCN7</accession>
<keyword evidence="1" id="KW-0812">Transmembrane</keyword>
<gene>
    <name evidence="2" type="ORF">SAMN02745215_01798</name>
</gene>
<sequence>MALRMTKNNLILLLVGTSFILMGVAVTGNSNLLGALLGYVLGFLLTFWLHRDTLRSVDDEVVIAIKRMRRSFFARLGMVTLAVVAVGRFQAAWLFPLALGIALGLAISLMASIKNILSSGKG</sequence>
<dbReference type="AlphaFoldDB" id="A0A1M7TCN7"/>
<feature type="transmembrane region" description="Helical" evidence="1">
    <location>
        <begin position="72"/>
        <end position="91"/>
    </location>
</feature>
<keyword evidence="3" id="KW-1185">Reference proteome</keyword>
<name>A0A1M7TCN7_9FIRM</name>
<dbReference type="Proteomes" id="UP000184010">
    <property type="component" value="Unassembled WGS sequence"/>
</dbReference>
<evidence type="ECO:0000256" key="1">
    <source>
        <dbReference type="SAM" id="Phobius"/>
    </source>
</evidence>
<keyword evidence="1" id="KW-1133">Transmembrane helix</keyword>
<feature type="transmembrane region" description="Helical" evidence="1">
    <location>
        <begin position="97"/>
        <end position="117"/>
    </location>
</feature>
<evidence type="ECO:0000313" key="2">
    <source>
        <dbReference type="EMBL" id="SHN68529.1"/>
    </source>
</evidence>
<dbReference type="RefSeq" id="WP_178371657.1">
    <property type="nucleotide sequence ID" value="NZ_FRDN01000006.1"/>
</dbReference>
<organism evidence="2 3">
    <name type="scientific">Desulfitobacterium chlororespirans DSM 11544</name>
    <dbReference type="NCBI Taxonomy" id="1121395"/>
    <lineage>
        <taxon>Bacteria</taxon>
        <taxon>Bacillati</taxon>
        <taxon>Bacillota</taxon>
        <taxon>Clostridia</taxon>
        <taxon>Eubacteriales</taxon>
        <taxon>Desulfitobacteriaceae</taxon>
        <taxon>Desulfitobacterium</taxon>
    </lineage>
</organism>
<dbReference type="EMBL" id="FRDN01000006">
    <property type="protein sequence ID" value="SHN68529.1"/>
    <property type="molecule type" value="Genomic_DNA"/>
</dbReference>
<protein>
    <recommendedName>
        <fullName evidence="4">ATP synthase I chain</fullName>
    </recommendedName>
</protein>
<keyword evidence="1" id="KW-0472">Membrane</keyword>
<evidence type="ECO:0008006" key="4">
    <source>
        <dbReference type="Google" id="ProtNLM"/>
    </source>
</evidence>